<keyword evidence="1" id="KW-0812">Transmembrane</keyword>
<proteinExistence type="predicted"/>
<dbReference type="AlphaFoldDB" id="A0AAF0ZBH3"/>
<feature type="domain" description="DUF1400" evidence="2">
    <location>
        <begin position="46"/>
        <end position="171"/>
    </location>
</feature>
<evidence type="ECO:0000259" key="2">
    <source>
        <dbReference type="Pfam" id="PF07176"/>
    </source>
</evidence>
<organism evidence="3">
    <name type="scientific">Cyanobacterium aponinum AL20115</name>
    <dbReference type="NCBI Taxonomy" id="3090662"/>
    <lineage>
        <taxon>Bacteria</taxon>
        <taxon>Bacillati</taxon>
        <taxon>Cyanobacteriota</taxon>
        <taxon>Cyanophyceae</taxon>
        <taxon>Oscillatoriophycideae</taxon>
        <taxon>Chroococcales</taxon>
        <taxon>Geminocystaceae</taxon>
        <taxon>Cyanobacterium</taxon>
    </lineage>
</organism>
<feature type="transmembrane region" description="Helical" evidence="1">
    <location>
        <begin position="21"/>
        <end position="42"/>
    </location>
</feature>
<keyword evidence="3" id="KW-0378">Hydrolase</keyword>
<dbReference type="EMBL" id="CP138348">
    <property type="protein sequence ID" value="WPF89181.1"/>
    <property type="molecule type" value="Genomic_DNA"/>
</dbReference>
<reference evidence="3" key="1">
    <citation type="submission" date="2023-11" db="EMBL/GenBank/DDBJ databases">
        <title>Genome sequence of Cyanobacterium aponinum BCRC AL20115.</title>
        <authorList>
            <person name="Chang H.-Y."/>
            <person name="Lin K.-M."/>
            <person name="Hsueh H.-T."/>
            <person name="Chu H.-A."/>
            <person name="Kuo C.-H."/>
        </authorList>
    </citation>
    <scope>NUCLEOTIDE SEQUENCE</scope>
    <source>
        <strain evidence="3">AL20115</strain>
    </source>
</reference>
<name>A0AAF0ZBH3_9CHRO</name>
<keyword evidence="1" id="KW-0472">Membrane</keyword>
<protein>
    <submittedName>
        <fullName evidence="3">Alpha/beta hydrolase</fullName>
    </submittedName>
</protein>
<gene>
    <name evidence="3" type="ORF">SAY89_02590</name>
</gene>
<keyword evidence="1" id="KW-1133">Transmembrane helix</keyword>
<dbReference type="InterPro" id="IPR010802">
    <property type="entry name" value="DUF1400"/>
</dbReference>
<dbReference type="Pfam" id="PF07176">
    <property type="entry name" value="DUF1400"/>
    <property type="match status" value="1"/>
</dbReference>
<evidence type="ECO:0000256" key="1">
    <source>
        <dbReference type="SAM" id="Phobius"/>
    </source>
</evidence>
<dbReference type="RefSeq" id="WP_015219879.1">
    <property type="nucleotide sequence ID" value="NZ_CP138348.1"/>
</dbReference>
<accession>A0AAF0ZBH3</accession>
<dbReference type="GO" id="GO:0016787">
    <property type="term" value="F:hydrolase activity"/>
    <property type="evidence" value="ECO:0007669"/>
    <property type="project" value="UniProtKB-KW"/>
</dbReference>
<sequence>MDIKYIKTSRTNSKYRLSSMQLLFFRCLGIVAFSSTMLGFVFPVNASEKVILKYGMWQESLPVSDMTVFCDTGEISTTLSYYIRLSNQSSDRINNVLCKPIAVNGVTLSKMLNNPVGGFILDLFGEVITTPSKKASRESLRGALVTSALENDDISIIEVLNNYPTNEVHLNGDRLVEFYRQVEDVLKIIPVNL</sequence>
<evidence type="ECO:0000313" key="3">
    <source>
        <dbReference type="EMBL" id="WPF89181.1"/>
    </source>
</evidence>